<accession>A0ABZ1C5M7</accession>
<keyword evidence="1" id="KW-0732">Signal</keyword>
<protein>
    <submittedName>
        <fullName evidence="2">Uncharacterized protein</fullName>
    </submittedName>
</protein>
<dbReference type="RefSeq" id="WP_221030497.1">
    <property type="nucleotide sequence ID" value="NZ_CP139781.1"/>
</dbReference>
<sequence>MKRSLSLLLACCALSLSTLVAQPVMPTESAAPALPGQWQSVPVSERLMAVRAAQLDAMRLLAESVYGTELGEGSAVIDFVGAASEVRAETDAALRGVILGEPVFFADGRVGVPASIKLREVVQRLRLTFSRPKMANRLHTHHVKILDSVDEEALERKVEVLGSAALEGSAGQSKLLAKRAAEVDAYRRLAERILGTEVSSDTKIADFAVESDRICSRLARIIRGAEYVSIQFLSDEEATVDLRVAYADIDRMLRDEIAQGQPIRPLTRKQAGEFLVERGRGAASAAVPPPAITAGADPFADVHEIVTAVSETEVVIDG</sequence>
<gene>
    <name evidence="2" type="ORF">K1X11_017750</name>
</gene>
<reference evidence="2 3" key="1">
    <citation type="submission" date="2023-12" db="EMBL/GenBank/DDBJ databases">
        <title>Description of an unclassified Opitutus bacterium of Verrucomicrobiota.</title>
        <authorList>
            <person name="Zhang D.-F."/>
        </authorList>
    </citation>
    <scope>NUCLEOTIDE SEQUENCE [LARGE SCALE GENOMIC DNA]</scope>
    <source>
        <strain evidence="2 3">WL0086</strain>
    </source>
</reference>
<evidence type="ECO:0000313" key="3">
    <source>
        <dbReference type="Proteomes" id="UP000738431"/>
    </source>
</evidence>
<dbReference type="Proteomes" id="UP000738431">
    <property type="component" value="Chromosome"/>
</dbReference>
<evidence type="ECO:0000256" key="1">
    <source>
        <dbReference type="SAM" id="SignalP"/>
    </source>
</evidence>
<name>A0ABZ1C5M7_9BACT</name>
<proteinExistence type="predicted"/>
<feature type="chain" id="PRO_5046212956" evidence="1">
    <location>
        <begin position="22"/>
        <end position="318"/>
    </location>
</feature>
<dbReference type="EMBL" id="CP139781">
    <property type="protein sequence ID" value="WRQ86660.1"/>
    <property type="molecule type" value="Genomic_DNA"/>
</dbReference>
<evidence type="ECO:0000313" key="2">
    <source>
        <dbReference type="EMBL" id="WRQ86660.1"/>
    </source>
</evidence>
<feature type="signal peptide" evidence="1">
    <location>
        <begin position="1"/>
        <end position="21"/>
    </location>
</feature>
<keyword evidence="3" id="KW-1185">Reference proteome</keyword>
<organism evidence="2 3">
    <name type="scientific">Actomonas aquatica</name>
    <dbReference type="NCBI Taxonomy" id="2866162"/>
    <lineage>
        <taxon>Bacteria</taxon>
        <taxon>Pseudomonadati</taxon>
        <taxon>Verrucomicrobiota</taxon>
        <taxon>Opitutia</taxon>
        <taxon>Opitutales</taxon>
        <taxon>Opitutaceae</taxon>
        <taxon>Actomonas</taxon>
    </lineage>
</organism>